<proteinExistence type="predicted"/>
<dbReference type="Pfam" id="PF13175">
    <property type="entry name" value="AAA_15"/>
    <property type="match status" value="1"/>
</dbReference>
<dbReference type="SUPFAM" id="SSF52540">
    <property type="entry name" value="P-loop containing nucleoside triphosphate hydrolases"/>
    <property type="match status" value="1"/>
</dbReference>
<dbReference type="InterPro" id="IPR027417">
    <property type="entry name" value="P-loop_NTPase"/>
</dbReference>
<dbReference type="PANTHER" id="PTHR43581">
    <property type="entry name" value="ATP/GTP PHOSPHATASE"/>
    <property type="match status" value="1"/>
</dbReference>
<dbReference type="RefSeq" id="WP_036865646.1">
    <property type="nucleotide sequence ID" value="NZ_JRNS01000427.1"/>
</dbReference>
<dbReference type="InterPro" id="IPR051396">
    <property type="entry name" value="Bact_Antivir_Def_Nuclease"/>
</dbReference>
<evidence type="ECO:0000259" key="1">
    <source>
        <dbReference type="Pfam" id="PF13175"/>
    </source>
</evidence>
<dbReference type="Proteomes" id="UP000029578">
    <property type="component" value="Unassembled WGS sequence"/>
</dbReference>
<protein>
    <recommendedName>
        <fullName evidence="1">Endonuclease GajA/Old nuclease/RecF-like AAA domain-containing protein</fullName>
    </recommendedName>
</protein>
<dbReference type="PANTHER" id="PTHR43581:SF4">
    <property type="entry name" value="ATP_GTP PHOSPHATASE"/>
    <property type="match status" value="1"/>
</dbReference>
<name>A0A096BTX2_9BACT</name>
<feature type="domain" description="Endonuclease GajA/Old nuclease/RecF-like AAA" evidence="1">
    <location>
        <begin position="269"/>
        <end position="325"/>
    </location>
</feature>
<dbReference type="EMBL" id="JRNS01000427">
    <property type="protein sequence ID" value="KGF46177.1"/>
    <property type="molecule type" value="Genomic_DNA"/>
</dbReference>
<dbReference type="Gene3D" id="3.40.50.300">
    <property type="entry name" value="P-loop containing nucleotide triphosphate hydrolases"/>
    <property type="match status" value="1"/>
</dbReference>
<sequence>MATIQIKNLGPIKDTGLTHLTDVLLVIGRQSSGKSTFMKVLCFCRWIEKKIMTSFDNTIQAYTHNKRFTRDLKQFYRIDEMYFKEDTEIIYDGDVVTISLTGVDQNAKINRKLEAWEDRYNSKLSYIPAERNLVSAVQNINDTYKAKERDSIFNFIQEWYEAKDAYGSDNKLTLSLTDDFKYYSDKGLDYVVLPNGKPITSFYASSGVQSIMPIDVMTDYIMGIVGKVVKFSMTDLMNRLMESLDTDVRNEIVHGAHEVTEEELAPIREKMKYQSAQLFIEEPEQNLYPDAQRKLVQNLIRHLKAVKSIGKHRSMVVLTTHSPYVLSILNVLIADAAAVEKKPGDERLKDVVDESTLLPTDAFSAYFINKDGVFEDIKDMEIPMLSGINLDSVSDWVDEHVGRINEILYAE</sequence>
<accession>A0A096BTX2</accession>
<evidence type="ECO:0000313" key="3">
    <source>
        <dbReference type="Proteomes" id="UP000029578"/>
    </source>
</evidence>
<gene>
    <name evidence="2" type="ORF">HMPREF0661_08735</name>
</gene>
<evidence type="ECO:0000313" key="2">
    <source>
        <dbReference type="EMBL" id="KGF46177.1"/>
    </source>
</evidence>
<organism evidence="2 3">
    <name type="scientific">Prevotella melaninogenica DNF00666</name>
    <dbReference type="NCBI Taxonomy" id="1401073"/>
    <lineage>
        <taxon>Bacteria</taxon>
        <taxon>Pseudomonadati</taxon>
        <taxon>Bacteroidota</taxon>
        <taxon>Bacteroidia</taxon>
        <taxon>Bacteroidales</taxon>
        <taxon>Prevotellaceae</taxon>
        <taxon>Prevotella</taxon>
    </lineage>
</organism>
<comment type="caution">
    <text evidence="2">The sequence shown here is derived from an EMBL/GenBank/DDBJ whole genome shotgun (WGS) entry which is preliminary data.</text>
</comment>
<reference evidence="2 3" key="1">
    <citation type="submission" date="2014-07" db="EMBL/GenBank/DDBJ databases">
        <authorList>
            <person name="McCorrison J."/>
            <person name="Sanka R."/>
            <person name="Torralba M."/>
            <person name="Gillis M."/>
            <person name="Haft D.H."/>
            <person name="Methe B."/>
            <person name="Sutton G."/>
            <person name="Nelson K.E."/>
        </authorList>
    </citation>
    <scope>NUCLEOTIDE SEQUENCE [LARGE SCALE GENOMIC DNA]</scope>
    <source>
        <strain evidence="2 3">DNF00666</strain>
    </source>
</reference>
<dbReference type="AlphaFoldDB" id="A0A096BTX2"/>
<dbReference type="InterPro" id="IPR041685">
    <property type="entry name" value="AAA_GajA/Old/RecF-like"/>
</dbReference>